<evidence type="ECO:0000313" key="1">
    <source>
        <dbReference type="Proteomes" id="UP000887565"/>
    </source>
</evidence>
<keyword evidence="1" id="KW-1185">Reference proteome</keyword>
<organism evidence="1 2">
    <name type="scientific">Romanomermis culicivorax</name>
    <name type="common">Nematode worm</name>
    <dbReference type="NCBI Taxonomy" id="13658"/>
    <lineage>
        <taxon>Eukaryota</taxon>
        <taxon>Metazoa</taxon>
        <taxon>Ecdysozoa</taxon>
        <taxon>Nematoda</taxon>
        <taxon>Enoplea</taxon>
        <taxon>Dorylaimia</taxon>
        <taxon>Mermithida</taxon>
        <taxon>Mermithoidea</taxon>
        <taxon>Mermithidae</taxon>
        <taxon>Romanomermis</taxon>
    </lineage>
</organism>
<protein>
    <submittedName>
        <fullName evidence="2">Ovule protein</fullName>
    </submittedName>
</protein>
<dbReference type="WBParaSite" id="nRc.2.0.1.t32972-RA">
    <property type="protein sequence ID" value="nRc.2.0.1.t32972-RA"/>
    <property type="gene ID" value="nRc.2.0.1.g32972"/>
</dbReference>
<proteinExistence type="predicted"/>
<accession>A0A915K438</accession>
<sequence>MHLLFVYVIMNQSITKQLFPQEKSEIYYEMLALASICRSLSLRPSDIFSCDFRRLVFLSLLSNMCNDNKKNNKCIKKQKSDG</sequence>
<reference evidence="2" key="1">
    <citation type="submission" date="2022-11" db="UniProtKB">
        <authorList>
            <consortium name="WormBaseParasite"/>
        </authorList>
    </citation>
    <scope>IDENTIFICATION</scope>
</reference>
<evidence type="ECO:0000313" key="2">
    <source>
        <dbReference type="WBParaSite" id="nRc.2.0.1.t32972-RA"/>
    </source>
</evidence>
<dbReference type="AlphaFoldDB" id="A0A915K438"/>
<name>A0A915K438_ROMCU</name>
<dbReference type="Proteomes" id="UP000887565">
    <property type="component" value="Unplaced"/>
</dbReference>